<dbReference type="PANTHER" id="PTHR34296:SF2">
    <property type="entry name" value="ABC TRANSPORTER GUANOSINE-BINDING PROTEIN NUPN"/>
    <property type="match status" value="1"/>
</dbReference>
<dbReference type="InterPro" id="IPR003760">
    <property type="entry name" value="PnrA-like"/>
</dbReference>
<comment type="subcellular location">
    <subcellularLocation>
        <location evidence="1">Cell membrane</location>
        <topology evidence="1">Lipid-anchor</topology>
    </subcellularLocation>
</comment>
<dbReference type="PROSITE" id="PS51257">
    <property type="entry name" value="PROKAR_LIPOPROTEIN"/>
    <property type="match status" value="1"/>
</dbReference>
<evidence type="ECO:0000256" key="2">
    <source>
        <dbReference type="ARBA" id="ARBA00008610"/>
    </source>
</evidence>
<dbReference type="PANTHER" id="PTHR34296">
    <property type="entry name" value="TRANSCRIPTIONAL ACTIVATOR PROTEIN MED"/>
    <property type="match status" value="1"/>
</dbReference>
<dbReference type="CDD" id="cd06354">
    <property type="entry name" value="PBP1_PrnA-like"/>
    <property type="match status" value="1"/>
</dbReference>
<proteinExistence type="inferred from homology"/>
<keyword evidence="6" id="KW-0449">Lipoprotein</keyword>
<evidence type="ECO:0000256" key="5">
    <source>
        <dbReference type="ARBA" id="ARBA00023136"/>
    </source>
</evidence>
<dbReference type="OrthoDB" id="9784230at2"/>
<evidence type="ECO:0000313" key="10">
    <source>
        <dbReference type="Proteomes" id="UP000290624"/>
    </source>
</evidence>
<organism evidence="9 10">
    <name type="scientific">Propioniciclava flava</name>
    <dbReference type="NCBI Taxonomy" id="2072026"/>
    <lineage>
        <taxon>Bacteria</taxon>
        <taxon>Bacillati</taxon>
        <taxon>Actinomycetota</taxon>
        <taxon>Actinomycetes</taxon>
        <taxon>Propionibacteriales</taxon>
        <taxon>Propionibacteriaceae</taxon>
        <taxon>Propioniciclava</taxon>
    </lineage>
</organism>
<keyword evidence="10" id="KW-1185">Reference proteome</keyword>
<reference evidence="9 10" key="1">
    <citation type="submission" date="2018-01" db="EMBL/GenBank/DDBJ databases">
        <title>Lactibacter flavus gen. nov., sp. nov., a novel bacterium of the family Propionibacteriaceae isolated from raw milk and dairy products.</title>
        <authorList>
            <person name="Wenning M."/>
            <person name="Breitenwieser F."/>
            <person name="Huptas C."/>
            <person name="von Neubeck M."/>
            <person name="Busse H.-J."/>
            <person name="Scherer S."/>
        </authorList>
    </citation>
    <scope>NUCLEOTIDE SEQUENCE [LARGE SCALE GENOMIC DNA]</scope>
    <source>
        <strain evidence="9 10">VG341</strain>
    </source>
</reference>
<evidence type="ECO:0000259" key="8">
    <source>
        <dbReference type="Pfam" id="PF02608"/>
    </source>
</evidence>
<evidence type="ECO:0000256" key="6">
    <source>
        <dbReference type="ARBA" id="ARBA00023288"/>
    </source>
</evidence>
<accession>A0A4Q2EF19</accession>
<dbReference type="InterPro" id="IPR050957">
    <property type="entry name" value="BMP_lipoprotein"/>
</dbReference>
<dbReference type="InterPro" id="IPR028082">
    <property type="entry name" value="Peripla_BP_I"/>
</dbReference>
<evidence type="ECO:0000256" key="4">
    <source>
        <dbReference type="ARBA" id="ARBA00022729"/>
    </source>
</evidence>
<dbReference type="RefSeq" id="WP_129458836.1">
    <property type="nucleotide sequence ID" value="NZ_PPCV01000005.1"/>
</dbReference>
<feature type="signal peptide" evidence="7">
    <location>
        <begin position="1"/>
        <end position="25"/>
    </location>
</feature>
<comment type="caution">
    <text evidence="9">The sequence shown here is derived from an EMBL/GenBank/DDBJ whole genome shotgun (WGS) entry which is preliminary data.</text>
</comment>
<dbReference type="AlphaFoldDB" id="A0A4Q2EF19"/>
<dbReference type="EMBL" id="PPCV01000005">
    <property type="protein sequence ID" value="RXW32097.1"/>
    <property type="molecule type" value="Genomic_DNA"/>
</dbReference>
<dbReference type="Proteomes" id="UP000290624">
    <property type="component" value="Unassembled WGS sequence"/>
</dbReference>
<keyword evidence="5" id="KW-0472">Membrane</keyword>
<dbReference type="SUPFAM" id="SSF53822">
    <property type="entry name" value="Periplasmic binding protein-like I"/>
    <property type="match status" value="1"/>
</dbReference>
<dbReference type="Pfam" id="PF02608">
    <property type="entry name" value="Bmp"/>
    <property type="match status" value="1"/>
</dbReference>
<feature type="domain" description="ABC transporter substrate-binding protein PnrA-like" evidence="8">
    <location>
        <begin position="42"/>
        <end position="304"/>
    </location>
</feature>
<feature type="chain" id="PRO_5020189056" evidence="7">
    <location>
        <begin position="26"/>
        <end position="354"/>
    </location>
</feature>
<evidence type="ECO:0000256" key="7">
    <source>
        <dbReference type="SAM" id="SignalP"/>
    </source>
</evidence>
<evidence type="ECO:0000256" key="3">
    <source>
        <dbReference type="ARBA" id="ARBA00022475"/>
    </source>
</evidence>
<dbReference type="GO" id="GO:0005886">
    <property type="term" value="C:plasma membrane"/>
    <property type="evidence" value="ECO:0007669"/>
    <property type="project" value="UniProtKB-SubCell"/>
</dbReference>
<sequence>MKKSLIGSGLVAAMLLAGCATPPPAATSTPAASGAQSNFLACMVSDEGGFDDKSFNETSYKGLKDAEKQLGIKVDELQSKTVADYAGNVQKMVERKCNIIVTVGFALGDATAASAKANPDVDYAIVDYSYKEPEKNVKGLTFNTAEPSFLAGYLAASLSKTGVVGTYGGANYPTVTIFMDGYAQGVAHYNKQKGASVKVVGWDRASKTGSFIPGNQFSDVAGGKQLATNLVAQGADVILPVAGPASEGGLQVAAESQGKVSSLWVDSDGFLSMPKYAAVIPSSVGKGMDAAVLEAIKESKEKTFTNKAYVGTLANGGAYLAPFHDWDSKVSAETKSEIEQMKKDIEAGTLKVEA</sequence>
<protein>
    <submittedName>
        <fullName evidence="9">BMP family ABC transporter substrate-binding protein</fullName>
    </submittedName>
</protein>
<keyword evidence="3" id="KW-1003">Cell membrane</keyword>
<evidence type="ECO:0000256" key="1">
    <source>
        <dbReference type="ARBA" id="ARBA00004193"/>
    </source>
</evidence>
<comment type="similarity">
    <text evidence="2">Belongs to the BMP lipoprotein family.</text>
</comment>
<gene>
    <name evidence="9" type="ORF">C1706_08630</name>
</gene>
<name>A0A4Q2EF19_9ACTN</name>
<dbReference type="Gene3D" id="3.40.50.2300">
    <property type="match status" value="2"/>
</dbReference>
<evidence type="ECO:0000313" key="9">
    <source>
        <dbReference type="EMBL" id="RXW32097.1"/>
    </source>
</evidence>
<keyword evidence="4 7" id="KW-0732">Signal</keyword>